<name>A0A250JHC7_9BACT</name>
<dbReference type="EMBL" id="CP022098">
    <property type="protein sequence ID" value="ATB43294.1"/>
    <property type="molecule type" value="Genomic_DNA"/>
</dbReference>
<evidence type="ECO:0000259" key="2">
    <source>
        <dbReference type="PROSITE" id="PS50075"/>
    </source>
</evidence>
<feature type="domain" description="Carrier" evidence="2">
    <location>
        <begin position="2"/>
        <end position="79"/>
    </location>
</feature>
<dbReference type="InterPro" id="IPR036736">
    <property type="entry name" value="ACP-like_sf"/>
</dbReference>
<evidence type="ECO:0000313" key="4">
    <source>
        <dbReference type="Proteomes" id="UP000217257"/>
    </source>
</evidence>
<dbReference type="KEGG" id="cfus:CYFUS_008774"/>
<gene>
    <name evidence="3" type="ORF">CYFUS_008774</name>
</gene>
<reference evidence="3 4" key="1">
    <citation type="submission" date="2017-06" db="EMBL/GenBank/DDBJ databases">
        <title>Sequencing and comparative analysis of myxobacterial genomes.</title>
        <authorList>
            <person name="Rupp O."/>
            <person name="Goesmann A."/>
            <person name="Sogaard-Andersen L."/>
        </authorList>
    </citation>
    <scope>NUCLEOTIDE SEQUENCE [LARGE SCALE GENOMIC DNA]</scope>
    <source>
        <strain evidence="3 4">DSM 52655</strain>
    </source>
</reference>
<accession>A0A250JHC7</accession>
<feature type="compositionally biased region" description="Basic and acidic residues" evidence="1">
    <location>
        <begin position="86"/>
        <end position="101"/>
    </location>
</feature>
<feature type="region of interest" description="Disordered" evidence="1">
    <location>
        <begin position="79"/>
        <end position="101"/>
    </location>
</feature>
<dbReference type="SUPFAM" id="SSF47336">
    <property type="entry name" value="ACP-like"/>
    <property type="match status" value="1"/>
</dbReference>
<evidence type="ECO:0000256" key="1">
    <source>
        <dbReference type="SAM" id="MobiDB-lite"/>
    </source>
</evidence>
<dbReference type="PROSITE" id="PS50075">
    <property type="entry name" value="CARRIER"/>
    <property type="match status" value="1"/>
</dbReference>
<dbReference type="RefSeq" id="WP_095990728.1">
    <property type="nucleotide sequence ID" value="NZ_CP022098.1"/>
</dbReference>
<dbReference type="Proteomes" id="UP000217257">
    <property type="component" value="Chromosome"/>
</dbReference>
<dbReference type="InterPro" id="IPR009081">
    <property type="entry name" value="PP-bd_ACP"/>
</dbReference>
<organism evidence="3 4">
    <name type="scientific">Cystobacter fuscus</name>
    <dbReference type="NCBI Taxonomy" id="43"/>
    <lineage>
        <taxon>Bacteria</taxon>
        <taxon>Pseudomonadati</taxon>
        <taxon>Myxococcota</taxon>
        <taxon>Myxococcia</taxon>
        <taxon>Myxococcales</taxon>
        <taxon>Cystobacterineae</taxon>
        <taxon>Archangiaceae</taxon>
        <taxon>Cystobacter</taxon>
    </lineage>
</organism>
<protein>
    <submittedName>
        <fullName evidence="3">Acyl carrier protein</fullName>
    </submittedName>
</protein>
<dbReference type="AlphaFoldDB" id="A0A250JHC7"/>
<proteinExistence type="predicted"/>
<evidence type="ECO:0000313" key="3">
    <source>
        <dbReference type="EMBL" id="ATB43294.1"/>
    </source>
</evidence>
<sequence>MEISNQLREFIRTTFLRGDNLELSDTTPLISSGLLDSTDVLELLLYMESEFDITVGDDDSGPENLDTLERITAFIEAKRAAGGAGDETRAQTREGSEPLAR</sequence>
<dbReference type="Gene3D" id="1.10.1200.10">
    <property type="entry name" value="ACP-like"/>
    <property type="match status" value="1"/>
</dbReference>